<dbReference type="GO" id="GO:0071470">
    <property type="term" value="P:cellular response to osmotic stress"/>
    <property type="evidence" value="ECO:0007669"/>
    <property type="project" value="InterPro"/>
</dbReference>
<keyword evidence="3" id="KW-0997">Cell inner membrane</keyword>
<evidence type="ECO:0000256" key="4">
    <source>
        <dbReference type="ARBA" id="ARBA00022692"/>
    </source>
</evidence>
<keyword evidence="7 8" id="KW-0472">Membrane</keyword>
<feature type="transmembrane region" description="Helical" evidence="8">
    <location>
        <begin position="173"/>
        <end position="190"/>
    </location>
</feature>
<evidence type="ECO:0000259" key="9">
    <source>
        <dbReference type="Pfam" id="PF00924"/>
    </source>
</evidence>
<evidence type="ECO:0000256" key="7">
    <source>
        <dbReference type="ARBA" id="ARBA00023136"/>
    </source>
</evidence>
<reference evidence="10" key="1">
    <citation type="journal article" date="2013" name="Environ. Microbiol.">
        <title>Microbiota from the distal guts of lean and obese adolescents exhibit partial functional redundancy besides clear differences in community structure.</title>
        <authorList>
            <person name="Ferrer M."/>
            <person name="Ruiz A."/>
            <person name="Lanza F."/>
            <person name="Haange S.B."/>
            <person name="Oberbach A."/>
            <person name="Till H."/>
            <person name="Bargiela R."/>
            <person name="Campoy C."/>
            <person name="Segura M.T."/>
            <person name="Richter M."/>
            <person name="von Bergen M."/>
            <person name="Seifert J."/>
            <person name="Suarez A."/>
        </authorList>
    </citation>
    <scope>NUCLEOTIDE SEQUENCE</scope>
</reference>
<dbReference type="AlphaFoldDB" id="K1SM96"/>
<keyword evidence="2" id="KW-1003">Cell membrane</keyword>
<dbReference type="PANTHER" id="PTHR30414:SF0">
    <property type="entry name" value="MINICONDUCTANCE MECHANOSENSITIVE CHANNEL YBDG"/>
    <property type="match status" value="1"/>
</dbReference>
<evidence type="ECO:0000256" key="6">
    <source>
        <dbReference type="ARBA" id="ARBA00023016"/>
    </source>
</evidence>
<comment type="caution">
    <text evidence="10">The sequence shown here is derived from an EMBL/GenBank/DDBJ whole genome shotgun (WGS) entry which is preliminary data.</text>
</comment>
<gene>
    <name evidence="10" type="ORF">OBE_09889</name>
</gene>
<feature type="transmembrane region" description="Helical" evidence="8">
    <location>
        <begin position="147"/>
        <end position="167"/>
    </location>
</feature>
<evidence type="ECO:0000256" key="5">
    <source>
        <dbReference type="ARBA" id="ARBA00022989"/>
    </source>
</evidence>
<keyword evidence="4 8" id="KW-0812">Transmembrane</keyword>
<dbReference type="Gene3D" id="2.30.30.60">
    <property type="match status" value="1"/>
</dbReference>
<comment type="subcellular location">
    <subcellularLocation>
        <location evidence="1">Cell inner membrane</location>
        <topology evidence="1">Multi-pass membrane protein</topology>
    </subcellularLocation>
</comment>
<feature type="transmembrane region" description="Helical" evidence="8">
    <location>
        <begin position="30"/>
        <end position="55"/>
    </location>
</feature>
<dbReference type="SUPFAM" id="SSF50182">
    <property type="entry name" value="Sm-like ribonucleoproteins"/>
    <property type="match status" value="1"/>
</dbReference>
<feature type="transmembrane region" description="Helical" evidence="8">
    <location>
        <begin position="102"/>
        <end position="126"/>
    </location>
</feature>
<evidence type="ECO:0000256" key="2">
    <source>
        <dbReference type="ARBA" id="ARBA00022475"/>
    </source>
</evidence>
<protein>
    <submittedName>
        <fullName evidence="10">Transporter, small conductance mechanosensitive ion channel (MscS) family</fullName>
    </submittedName>
</protein>
<dbReference type="EMBL" id="AJWZ01006823">
    <property type="protein sequence ID" value="EKC58668.1"/>
    <property type="molecule type" value="Genomic_DNA"/>
</dbReference>
<feature type="non-terminal residue" evidence="10">
    <location>
        <position position="302"/>
    </location>
</feature>
<name>K1SM96_9ZZZZ</name>
<proteinExistence type="predicted"/>
<evidence type="ECO:0000313" key="10">
    <source>
        <dbReference type="EMBL" id="EKC58668.1"/>
    </source>
</evidence>
<evidence type="ECO:0000256" key="3">
    <source>
        <dbReference type="ARBA" id="ARBA00022519"/>
    </source>
</evidence>
<dbReference type="FunFam" id="2.30.30.60:FF:000002">
    <property type="entry name" value="Mechanosensitive ion channel family protein"/>
    <property type="match status" value="1"/>
</dbReference>
<keyword evidence="5 8" id="KW-1133">Transmembrane helix</keyword>
<dbReference type="Pfam" id="PF00924">
    <property type="entry name" value="MS_channel_2nd"/>
    <property type="match status" value="1"/>
</dbReference>
<feature type="domain" description="Mechanosensitive ion channel MscS" evidence="9">
    <location>
        <begin position="192"/>
        <end position="260"/>
    </location>
</feature>
<evidence type="ECO:0000256" key="1">
    <source>
        <dbReference type="ARBA" id="ARBA00004429"/>
    </source>
</evidence>
<dbReference type="InterPro" id="IPR010920">
    <property type="entry name" value="LSM_dom_sf"/>
</dbReference>
<organism evidence="10">
    <name type="scientific">human gut metagenome</name>
    <dbReference type="NCBI Taxonomy" id="408170"/>
    <lineage>
        <taxon>unclassified sequences</taxon>
        <taxon>metagenomes</taxon>
        <taxon>organismal metagenomes</taxon>
    </lineage>
</organism>
<sequence>MLQQTIRSWIDQLLVYIGISADSARGIDQWVILAIIVAIGVGLDFLIRLLLLQVVRRVVKQTKVTWDDIIFDDKVLRRLCHIVTPILVVVMLPIAFPDQNGLVVLITRLVQIAIVIAVLRFVNSLLEAIFQLMGRREEWKGKPLKGLMQTGQVIAFLVAVILVFSILLDRSPAMFLTGLGASAAIFMLVFRDSILGFVSGIQLSANNMLKVGDWISMPKYGADGTVEEVTLNTVKVRNWDNTIVTLPPYLLVSDSFQNWEGMRSSGGRRVKRSINIDMTSIRFCTPEMLERYKRIDLLKDYI</sequence>
<dbReference type="PANTHER" id="PTHR30414">
    <property type="entry name" value="MINICONDUCTANCE MECHANOSENSITIVE CHANNEL YBDG"/>
    <property type="match status" value="1"/>
</dbReference>
<feature type="transmembrane region" description="Helical" evidence="8">
    <location>
        <begin position="75"/>
        <end position="96"/>
    </location>
</feature>
<dbReference type="GO" id="GO:0008381">
    <property type="term" value="F:mechanosensitive monoatomic ion channel activity"/>
    <property type="evidence" value="ECO:0007669"/>
    <property type="project" value="InterPro"/>
</dbReference>
<evidence type="ECO:0000256" key="8">
    <source>
        <dbReference type="SAM" id="Phobius"/>
    </source>
</evidence>
<dbReference type="InterPro" id="IPR023408">
    <property type="entry name" value="MscS_beta-dom_sf"/>
</dbReference>
<dbReference type="InterPro" id="IPR006685">
    <property type="entry name" value="MscS_channel_2nd"/>
</dbReference>
<dbReference type="GO" id="GO:0005886">
    <property type="term" value="C:plasma membrane"/>
    <property type="evidence" value="ECO:0007669"/>
    <property type="project" value="UniProtKB-SubCell"/>
</dbReference>
<keyword evidence="6" id="KW-0346">Stress response</keyword>
<accession>K1SM96</accession>
<dbReference type="InterPro" id="IPR030192">
    <property type="entry name" value="YbdG"/>
</dbReference>